<comment type="caution">
    <text evidence="1">The sequence shown here is derived from an EMBL/GenBank/DDBJ whole genome shotgun (WGS) entry which is preliminary data.</text>
</comment>
<proteinExistence type="predicted"/>
<keyword evidence="2" id="KW-1185">Reference proteome</keyword>
<dbReference type="EMBL" id="JAIQCV010000004">
    <property type="protein sequence ID" value="KAH1107288.1"/>
    <property type="molecule type" value="Genomic_DNA"/>
</dbReference>
<accession>A0A9D3W2T9</accession>
<evidence type="ECO:0000313" key="2">
    <source>
        <dbReference type="Proteomes" id="UP000828251"/>
    </source>
</evidence>
<gene>
    <name evidence="1" type="ORF">J1N35_011056</name>
</gene>
<reference evidence="1 2" key="1">
    <citation type="journal article" date="2021" name="Plant Biotechnol. J.">
        <title>Multi-omics assisted identification of the key and species-specific regulatory components of drought-tolerant mechanisms in Gossypium stocksii.</title>
        <authorList>
            <person name="Yu D."/>
            <person name="Ke L."/>
            <person name="Zhang D."/>
            <person name="Wu Y."/>
            <person name="Sun Y."/>
            <person name="Mei J."/>
            <person name="Sun J."/>
            <person name="Sun Y."/>
        </authorList>
    </citation>
    <scope>NUCLEOTIDE SEQUENCE [LARGE SCALE GENOMIC DNA]</scope>
    <source>
        <strain evidence="2">cv. E1</strain>
        <tissue evidence="1">Leaf</tissue>
    </source>
</reference>
<evidence type="ECO:0000313" key="1">
    <source>
        <dbReference type="EMBL" id="KAH1107288.1"/>
    </source>
</evidence>
<name>A0A9D3W2T9_9ROSI</name>
<dbReference type="OrthoDB" id="988434at2759"/>
<dbReference type="Proteomes" id="UP000828251">
    <property type="component" value="Unassembled WGS sequence"/>
</dbReference>
<sequence>MNIVSNSTVNVSAAINVISNNIDVLVVSSAATNYANNVNVVLVIAPISILSINFYTKPFLDISKIEAFDENQFKIWQEHIFSFLDMHGVALTLTEKQSLDPIDKKLDLRIRVNKCCDNNPLVSQYHLNRS</sequence>
<protein>
    <submittedName>
        <fullName evidence="1">Uncharacterized protein</fullName>
    </submittedName>
</protein>
<organism evidence="1 2">
    <name type="scientific">Gossypium stocksii</name>
    <dbReference type="NCBI Taxonomy" id="47602"/>
    <lineage>
        <taxon>Eukaryota</taxon>
        <taxon>Viridiplantae</taxon>
        <taxon>Streptophyta</taxon>
        <taxon>Embryophyta</taxon>
        <taxon>Tracheophyta</taxon>
        <taxon>Spermatophyta</taxon>
        <taxon>Magnoliopsida</taxon>
        <taxon>eudicotyledons</taxon>
        <taxon>Gunneridae</taxon>
        <taxon>Pentapetalae</taxon>
        <taxon>rosids</taxon>
        <taxon>malvids</taxon>
        <taxon>Malvales</taxon>
        <taxon>Malvaceae</taxon>
        <taxon>Malvoideae</taxon>
        <taxon>Gossypium</taxon>
    </lineage>
</organism>
<dbReference type="AlphaFoldDB" id="A0A9D3W2T9"/>